<dbReference type="SMART" id="SM00235">
    <property type="entry name" value="ZnMc"/>
    <property type="match status" value="1"/>
</dbReference>
<dbReference type="InterPro" id="IPR024079">
    <property type="entry name" value="MetalloPept_cat_dom_sf"/>
</dbReference>
<keyword evidence="5" id="KW-1185">Reference proteome</keyword>
<dbReference type="GO" id="GO:0004222">
    <property type="term" value="F:metalloendopeptidase activity"/>
    <property type="evidence" value="ECO:0007669"/>
    <property type="project" value="UniProtKB-UniRule"/>
</dbReference>
<dbReference type="GO" id="GO:0008270">
    <property type="term" value="F:zinc ion binding"/>
    <property type="evidence" value="ECO:0007669"/>
    <property type="project" value="UniProtKB-UniRule"/>
</dbReference>
<comment type="caution">
    <text evidence="4">The sequence shown here is derived from an EMBL/GenBank/DDBJ whole genome shotgun (WGS) entry which is preliminary data.</text>
</comment>
<dbReference type="CDD" id="cd04280">
    <property type="entry name" value="ZnMc_astacin_like"/>
    <property type="match status" value="1"/>
</dbReference>
<evidence type="ECO:0000259" key="3">
    <source>
        <dbReference type="PROSITE" id="PS51864"/>
    </source>
</evidence>
<dbReference type="PROSITE" id="PS51864">
    <property type="entry name" value="ASTACIN"/>
    <property type="match status" value="1"/>
</dbReference>
<feature type="binding site" evidence="1">
    <location>
        <position position="193"/>
    </location>
    <ligand>
        <name>Zn(2+)</name>
        <dbReference type="ChEBI" id="CHEBI:29105"/>
        <note>catalytic</note>
    </ligand>
</feature>
<dbReference type="EMBL" id="JADFFL010000016">
    <property type="protein sequence ID" value="MBE9664687.1"/>
    <property type="molecule type" value="Genomic_DNA"/>
</dbReference>
<feature type="binding site" evidence="1">
    <location>
        <position position="197"/>
    </location>
    <ligand>
        <name>Zn(2+)</name>
        <dbReference type="ChEBI" id="CHEBI:29105"/>
        <note>catalytic</note>
    </ligand>
</feature>
<feature type="compositionally biased region" description="Low complexity" evidence="2">
    <location>
        <begin position="26"/>
        <end position="42"/>
    </location>
</feature>
<reference evidence="4" key="1">
    <citation type="submission" date="2020-10" db="EMBL/GenBank/DDBJ databases">
        <title>Mucilaginibacter mali sp. nov., isolated from rhizosphere soil of apple orchard.</title>
        <authorList>
            <person name="Lee J.-S."/>
            <person name="Kim H.S."/>
            <person name="Kim J.-S."/>
        </authorList>
    </citation>
    <scope>NUCLEOTIDE SEQUENCE</scope>
    <source>
        <strain evidence="4">KCTC 22746</strain>
    </source>
</reference>
<sequence>MAACTKDTDLVNQQLANKDKTDVVDSDTTVNVTPPVTTSPTDLDPATARAEEAYPGISGAWQSQMINGDTLRYQVISGENIFEGDILLPAGGFKANTSGDLTTQSTGNADPDSRWRNNTVYYDINDNLPNKGRVTNAIAHWEQKTSIRFVKRTTQANYVYFTGGSGCSSYVGKIGGRQPIHVGSGCSVGNTIHEIGHAIGLFHEQSRLDRADFLTIHWDQIQDGYEDNFRTWKRNGYDGFDRGTTLNFNSIMMYGPYSFAKGSKPTITKKDGSVYEYQRTALSERDINTVNFMYPN</sequence>
<dbReference type="Gene3D" id="3.40.390.10">
    <property type="entry name" value="Collagenase (Catalytic Domain)"/>
    <property type="match status" value="1"/>
</dbReference>
<evidence type="ECO:0000313" key="4">
    <source>
        <dbReference type="EMBL" id="MBE9664687.1"/>
    </source>
</evidence>
<keyword evidence="1" id="KW-0479">Metal-binding</keyword>
<proteinExistence type="predicted"/>
<dbReference type="PANTHER" id="PTHR10127:SF850">
    <property type="entry name" value="METALLOENDOPEPTIDASE"/>
    <property type="match status" value="1"/>
</dbReference>
<dbReference type="GO" id="GO:0006508">
    <property type="term" value="P:proteolysis"/>
    <property type="evidence" value="ECO:0007669"/>
    <property type="project" value="UniProtKB-KW"/>
</dbReference>
<feature type="domain" description="Peptidase M12A" evidence="3">
    <location>
        <begin position="108"/>
        <end position="296"/>
    </location>
</feature>
<keyword evidence="1" id="KW-0645">Protease</keyword>
<comment type="cofactor">
    <cofactor evidence="1">
        <name>Zn(2+)</name>
        <dbReference type="ChEBI" id="CHEBI:29105"/>
    </cofactor>
    <text evidence="1">Binds 1 zinc ion per subunit.</text>
</comment>
<dbReference type="InterPro" id="IPR034035">
    <property type="entry name" value="Astacin-like_dom"/>
</dbReference>
<dbReference type="InterPro" id="IPR001506">
    <property type="entry name" value="Peptidase_M12A"/>
</dbReference>
<keyword evidence="1" id="KW-0378">Hydrolase</keyword>
<dbReference type="InterPro" id="IPR006026">
    <property type="entry name" value="Peptidase_Metallo"/>
</dbReference>
<evidence type="ECO:0000313" key="5">
    <source>
        <dbReference type="Proteomes" id="UP000622475"/>
    </source>
</evidence>
<evidence type="ECO:0000256" key="2">
    <source>
        <dbReference type="SAM" id="MobiDB-lite"/>
    </source>
</evidence>
<organism evidence="4 5">
    <name type="scientific">Mucilaginibacter myungsuensis</name>
    <dbReference type="NCBI Taxonomy" id="649104"/>
    <lineage>
        <taxon>Bacteria</taxon>
        <taxon>Pseudomonadati</taxon>
        <taxon>Bacteroidota</taxon>
        <taxon>Sphingobacteriia</taxon>
        <taxon>Sphingobacteriales</taxon>
        <taxon>Sphingobacteriaceae</taxon>
        <taxon>Mucilaginibacter</taxon>
    </lineage>
</organism>
<dbReference type="PANTHER" id="PTHR10127">
    <property type="entry name" value="DISCOIDIN, CUB, EGF, LAMININ , AND ZINC METALLOPROTEASE DOMAIN CONTAINING"/>
    <property type="match status" value="1"/>
</dbReference>
<dbReference type="Pfam" id="PF01400">
    <property type="entry name" value="Astacin"/>
    <property type="match status" value="1"/>
</dbReference>
<comment type="caution">
    <text evidence="1">Lacks conserved residue(s) required for the propagation of feature annotation.</text>
</comment>
<dbReference type="AlphaFoldDB" id="A0A929PZR2"/>
<keyword evidence="1" id="KW-0862">Zinc</keyword>
<gene>
    <name evidence="4" type="ORF">IRJ16_22605</name>
</gene>
<keyword evidence="1" id="KW-0482">Metalloprotease</keyword>
<feature type="binding site" evidence="1">
    <location>
        <position position="203"/>
    </location>
    <ligand>
        <name>Zn(2+)</name>
        <dbReference type="ChEBI" id="CHEBI:29105"/>
        <note>catalytic</note>
    </ligand>
</feature>
<feature type="active site" evidence="1">
    <location>
        <position position="194"/>
    </location>
</feature>
<name>A0A929PZR2_9SPHI</name>
<accession>A0A929PZR2</accession>
<evidence type="ECO:0000256" key="1">
    <source>
        <dbReference type="PROSITE-ProRule" id="PRU01211"/>
    </source>
</evidence>
<dbReference type="SUPFAM" id="SSF55486">
    <property type="entry name" value="Metalloproteases ('zincins'), catalytic domain"/>
    <property type="match status" value="1"/>
</dbReference>
<dbReference type="Proteomes" id="UP000622475">
    <property type="component" value="Unassembled WGS sequence"/>
</dbReference>
<protein>
    <submittedName>
        <fullName evidence="4">M12 family metallopeptidase</fullName>
    </submittedName>
</protein>
<feature type="region of interest" description="Disordered" evidence="2">
    <location>
        <begin position="25"/>
        <end position="44"/>
    </location>
</feature>
<dbReference type="PRINTS" id="PR00480">
    <property type="entry name" value="ASTACIN"/>
</dbReference>